<feature type="transmembrane region" description="Helical" evidence="1">
    <location>
        <begin position="458"/>
        <end position="478"/>
    </location>
</feature>
<proteinExistence type="predicted"/>
<keyword evidence="3" id="KW-1185">Reference proteome</keyword>
<dbReference type="InterPro" id="IPR001036">
    <property type="entry name" value="Acrflvin-R"/>
</dbReference>
<dbReference type="EMBL" id="CP089984">
    <property type="protein sequence ID" value="WXB11579.1"/>
    <property type="molecule type" value="Genomic_DNA"/>
</dbReference>
<feature type="transmembrane region" description="Helical" evidence="1">
    <location>
        <begin position="12"/>
        <end position="29"/>
    </location>
</feature>
<keyword evidence="1" id="KW-1133">Transmembrane helix</keyword>
<feature type="transmembrane region" description="Helical" evidence="1">
    <location>
        <begin position="997"/>
        <end position="1016"/>
    </location>
</feature>
<keyword evidence="1" id="KW-0472">Membrane</keyword>
<dbReference type="PANTHER" id="PTHR32063:SF8">
    <property type="entry name" value="CATION EFFLUX PROTEIN"/>
    <property type="match status" value="1"/>
</dbReference>
<feature type="transmembrane region" description="Helical" evidence="1">
    <location>
        <begin position="1028"/>
        <end position="1051"/>
    </location>
</feature>
<protein>
    <submittedName>
        <fullName evidence="2">Efflux RND transporter permease subunit</fullName>
    </submittedName>
</protein>
<feature type="transmembrane region" description="Helical" evidence="1">
    <location>
        <begin position="892"/>
        <end position="914"/>
    </location>
</feature>
<dbReference type="Proteomes" id="UP001370348">
    <property type="component" value="Chromosome"/>
</dbReference>
<dbReference type="Gene3D" id="3.30.70.1440">
    <property type="entry name" value="Multidrug efflux transporter AcrB pore domain"/>
    <property type="match status" value="1"/>
</dbReference>
<dbReference type="Gene3D" id="3.30.70.1430">
    <property type="entry name" value="Multidrug efflux transporter AcrB pore domain"/>
    <property type="match status" value="2"/>
</dbReference>
<dbReference type="Gene3D" id="3.30.70.1320">
    <property type="entry name" value="Multidrug efflux transporter AcrB pore domain like"/>
    <property type="match status" value="1"/>
</dbReference>
<dbReference type="Gene3D" id="3.30.2090.10">
    <property type="entry name" value="Multidrug efflux transporter AcrB TolC docking domain, DN and DC subdomains"/>
    <property type="match status" value="2"/>
</dbReference>
<feature type="transmembrane region" description="Helical" evidence="1">
    <location>
        <begin position="431"/>
        <end position="452"/>
    </location>
</feature>
<dbReference type="PANTHER" id="PTHR32063">
    <property type="match status" value="1"/>
</dbReference>
<keyword evidence="1" id="KW-0812">Transmembrane</keyword>
<dbReference type="SUPFAM" id="SSF82714">
    <property type="entry name" value="Multidrug efflux transporter AcrB TolC docking domain, DN and DC subdomains"/>
    <property type="match status" value="2"/>
</dbReference>
<feature type="transmembrane region" description="Helical" evidence="1">
    <location>
        <begin position="533"/>
        <end position="550"/>
    </location>
</feature>
<dbReference type="Gene3D" id="1.20.1640.10">
    <property type="entry name" value="Multidrug efflux transporter AcrB transmembrane domain"/>
    <property type="match status" value="2"/>
</dbReference>
<gene>
    <name evidence="2" type="ORF">LZC94_27420</name>
</gene>
<organism evidence="2 3">
    <name type="scientific">Pendulispora albinea</name>
    <dbReference type="NCBI Taxonomy" id="2741071"/>
    <lineage>
        <taxon>Bacteria</taxon>
        <taxon>Pseudomonadati</taxon>
        <taxon>Myxococcota</taxon>
        <taxon>Myxococcia</taxon>
        <taxon>Myxococcales</taxon>
        <taxon>Sorangiineae</taxon>
        <taxon>Pendulisporaceae</taxon>
        <taxon>Pendulispora</taxon>
    </lineage>
</organism>
<feature type="transmembrane region" description="Helical" evidence="1">
    <location>
        <begin position="921"/>
        <end position="939"/>
    </location>
</feature>
<feature type="transmembrane region" description="Helical" evidence="1">
    <location>
        <begin position="360"/>
        <end position="380"/>
    </location>
</feature>
<evidence type="ECO:0000313" key="2">
    <source>
        <dbReference type="EMBL" id="WXB11579.1"/>
    </source>
</evidence>
<dbReference type="InterPro" id="IPR027463">
    <property type="entry name" value="AcrB_DN_DC_subdom"/>
</dbReference>
<accession>A0ABZ2LPP8</accession>
<dbReference type="SUPFAM" id="SSF82693">
    <property type="entry name" value="Multidrug efflux transporter AcrB pore domain, PN1, PN2, PC1 and PC2 subdomains"/>
    <property type="match status" value="2"/>
</dbReference>
<dbReference type="SUPFAM" id="SSF82866">
    <property type="entry name" value="Multidrug efflux transporter AcrB transmembrane domain"/>
    <property type="match status" value="2"/>
</dbReference>
<name>A0ABZ2LPP8_9BACT</name>
<evidence type="ECO:0000256" key="1">
    <source>
        <dbReference type="SAM" id="Phobius"/>
    </source>
</evidence>
<dbReference type="PRINTS" id="PR00702">
    <property type="entry name" value="ACRIFLAVINRP"/>
</dbReference>
<evidence type="ECO:0000313" key="3">
    <source>
        <dbReference type="Proteomes" id="UP001370348"/>
    </source>
</evidence>
<feature type="transmembrane region" description="Helical" evidence="1">
    <location>
        <begin position="951"/>
        <end position="971"/>
    </location>
</feature>
<reference evidence="2 3" key="1">
    <citation type="submission" date="2021-12" db="EMBL/GenBank/DDBJ databases">
        <title>Discovery of the Pendulisporaceae a myxobacterial family with distinct sporulation behavior and unique specialized metabolism.</title>
        <authorList>
            <person name="Garcia R."/>
            <person name="Popoff A."/>
            <person name="Bader C.D."/>
            <person name="Loehr J."/>
            <person name="Walesch S."/>
            <person name="Walt C."/>
            <person name="Boldt J."/>
            <person name="Bunk B."/>
            <person name="Haeckl F.J.F.P.J."/>
            <person name="Gunesch A.P."/>
            <person name="Birkelbach J."/>
            <person name="Nuebel U."/>
            <person name="Pietschmann T."/>
            <person name="Bach T."/>
            <person name="Mueller R."/>
        </authorList>
    </citation>
    <scope>NUCLEOTIDE SEQUENCE [LARGE SCALE GENOMIC DNA]</scope>
    <source>
        <strain evidence="2 3">MSr11954</strain>
    </source>
</reference>
<feature type="transmembrane region" description="Helical" evidence="1">
    <location>
        <begin position="334"/>
        <end position="353"/>
    </location>
</feature>
<sequence>MWIVRLALRRPYTIAVFSFVILLLGSLSITRMRADIFPTIDIPVVLVVWNYPGMSADDMEKRVTFLSERAYSSTVDGISRIESQTISGTAIVKLYFEPGADIGGAIAQVGSVSSTALRLMPPGMQPPTIVRYNASNVPVAQMTVSSSTLTEQQLYDYGINFIRLRLFTVPGLATPAPYGGKQRQIMVDVDPGAVQSHGLSAQDVVTALLQSNLTQPAGAARMGNTEYDVALNNSPDVVADFNKMPIKTVGGAMVFLGDVAKVHDGFAVQNNIVRVNGQRATYLAILKKASASTLAVVDSAKELVPSIKAAAPEGMEIKIDFDQSTFVRAAIKGVLHEAVVSSLLVSLMILLFLGSWRSVIIVSTSIPLAIFSALIGLFLTGNTLNIMTLGGLALAIGMLVDDATVAVENIHRNRHLGKPLTVAILDGAEEIATPALAATLTICIVFFPVVMLTGPAKFLFVPLALSVVMSMMASYVLSRTLVPTLSRMLMEKEKLHADGPGLWDRFNRARDRGFDRLQAGYTRVLSLVLKHRAFTIGIGVAVVVVTLPLGKLVGMDFFPQVDAGQMRLHVRAPSGTRIEETEQLLAQVEQTIREVIPPKDLDNINDNIGLPIFYNLAFVQTDSVGGQDADVLVSLHHGHAPTAVYQKKLRQEFAQRFPGVHLYFQPADIISQVLNFGLSAPLDIEIEGRDMDKSMEVAKVLQQKLKAIPGVVDVRIPQVFDHPALQVDVDRERAAQVGLQQRDISSNLLTSLSSSSLVSPSFWVSPQNGVNYSVVVQTPIDRMGSVAELKGLPLTTGNHAITETGSGPGGGSLSPGVTPYLGGVSQIRPIQTKSLVSHSLVQRVVEVQASVEGRDLGSVATDIKRAMAELKELPPNTKLNLRGQSESMNSSFLSLGTGLILAAVLVYVLMVVLYQSWLDPFIIMFAVPGALSGVLWMLAITHTTLNVESMMGAIMAVGVAVSNSILVVNFANEVRAENDIGPLAAALEAGKTRLRPVLMTALAMILGMIPMALGTGEGGEQNAPLGRAVIGGLLVATGVTLFIVPLMYSLLRRKAPTKHKLDAKFDLEASAIYEPAVAGHSPNVEGSPS</sequence>
<dbReference type="Pfam" id="PF00873">
    <property type="entry name" value="ACR_tran"/>
    <property type="match status" value="1"/>
</dbReference>
<dbReference type="RefSeq" id="WP_394821200.1">
    <property type="nucleotide sequence ID" value="NZ_CP089984.1"/>
</dbReference>
<feature type="transmembrane region" description="Helical" evidence="1">
    <location>
        <begin position="386"/>
        <end position="410"/>
    </location>
</feature>